<evidence type="ECO:0000259" key="4">
    <source>
        <dbReference type="SMART" id="SM00822"/>
    </source>
</evidence>
<feature type="domain" description="Ketoreductase" evidence="4">
    <location>
        <begin position="7"/>
        <end position="186"/>
    </location>
</feature>
<dbReference type="PRINTS" id="PR00080">
    <property type="entry name" value="SDRFAMILY"/>
</dbReference>
<dbReference type="CDD" id="cd05233">
    <property type="entry name" value="SDR_c"/>
    <property type="match status" value="1"/>
</dbReference>
<dbReference type="Proteomes" id="UP000777438">
    <property type="component" value="Unassembled WGS sequence"/>
</dbReference>
<sequence>MASLSGKIVAITGAASGIGLATARLLARSGATLSLADTSRHGLESAVSSLDGGKERHHMAVVDVSSSRTVNSWIEETIKRFGKLHGCANVAGFCGPRMGIVDETDETWSRVMGVNATGVFNCTRAALANIEDGGSLVNVSSAGGLQGLAGMGIYCASKHAVIGLSKAAAKEVGSRNVRVNCVAPGTIGTPMVKDMERSIGASLSTAHQALDRKAAPLEVAQVIRFLLSDDAGFVTGSVYSVDGGWVA</sequence>
<name>A0A9P9AHQ7_9HYPO</name>
<keyword evidence="3" id="KW-0560">Oxidoreductase</keyword>
<dbReference type="GO" id="GO:0016616">
    <property type="term" value="F:oxidoreductase activity, acting on the CH-OH group of donors, NAD or NADP as acceptor"/>
    <property type="evidence" value="ECO:0007669"/>
    <property type="project" value="TreeGrafter"/>
</dbReference>
<keyword evidence="6" id="KW-1185">Reference proteome</keyword>
<dbReference type="InterPro" id="IPR057326">
    <property type="entry name" value="KR_dom"/>
</dbReference>
<comment type="similarity">
    <text evidence="1">Belongs to the short-chain dehydrogenases/reductases (SDR) family.</text>
</comment>
<dbReference type="OrthoDB" id="1669814at2759"/>
<dbReference type="Gene3D" id="3.40.50.720">
    <property type="entry name" value="NAD(P)-binding Rossmann-like Domain"/>
    <property type="match status" value="1"/>
</dbReference>
<dbReference type="PRINTS" id="PR00081">
    <property type="entry name" value="GDHRDH"/>
</dbReference>
<evidence type="ECO:0000313" key="5">
    <source>
        <dbReference type="EMBL" id="KAH6867506.1"/>
    </source>
</evidence>
<keyword evidence="2" id="KW-0521">NADP</keyword>
<dbReference type="SMART" id="SM00822">
    <property type="entry name" value="PKS_KR"/>
    <property type="match status" value="1"/>
</dbReference>
<dbReference type="Pfam" id="PF13561">
    <property type="entry name" value="adh_short_C2"/>
    <property type="match status" value="1"/>
</dbReference>
<comment type="caution">
    <text evidence="5">The sequence shown here is derived from an EMBL/GenBank/DDBJ whole genome shotgun (WGS) entry which is preliminary data.</text>
</comment>
<dbReference type="InterPro" id="IPR020904">
    <property type="entry name" value="Sc_DH/Rdtase_CS"/>
</dbReference>
<dbReference type="PANTHER" id="PTHR42760">
    <property type="entry name" value="SHORT-CHAIN DEHYDROGENASES/REDUCTASES FAMILY MEMBER"/>
    <property type="match status" value="1"/>
</dbReference>
<dbReference type="GO" id="GO:0048038">
    <property type="term" value="F:quinone binding"/>
    <property type="evidence" value="ECO:0007669"/>
    <property type="project" value="TreeGrafter"/>
</dbReference>
<dbReference type="AlphaFoldDB" id="A0A9P9AHQ7"/>
<reference evidence="5 6" key="1">
    <citation type="journal article" date="2021" name="Nat. Commun.">
        <title>Genetic determinants of endophytism in the Arabidopsis root mycobiome.</title>
        <authorList>
            <person name="Mesny F."/>
            <person name="Miyauchi S."/>
            <person name="Thiergart T."/>
            <person name="Pickel B."/>
            <person name="Atanasova L."/>
            <person name="Karlsson M."/>
            <person name="Huettel B."/>
            <person name="Barry K.W."/>
            <person name="Haridas S."/>
            <person name="Chen C."/>
            <person name="Bauer D."/>
            <person name="Andreopoulos W."/>
            <person name="Pangilinan J."/>
            <person name="LaButti K."/>
            <person name="Riley R."/>
            <person name="Lipzen A."/>
            <person name="Clum A."/>
            <person name="Drula E."/>
            <person name="Henrissat B."/>
            <person name="Kohler A."/>
            <person name="Grigoriev I.V."/>
            <person name="Martin F.M."/>
            <person name="Hacquard S."/>
        </authorList>
    </citation>
    <scope>NUCLEOTIDE SEQUENCE [LARGE SCALE GENOMIC DNA]</scope>
    <source>
        <strain evidence="5 6">MPI-CAGE-CH-0241</strain>
    </source>
</reference>
<evidence type="ECO:0000256" key="2">
    <source>
        <dbReference type="ARBA" id="ARBA00022857"/>
    </source>
</evidence>
<accession>A0A9P9AHQ7</accession>
<dbReference type="SUPFAM" id="SSF51735">
    <property type="entry name" value="NAD(P)-binding Rossmann-fold domains"/>
    <property type="match status" value="1"/>
</dbReference>
<dbReference type="FunFam" id="3.40.50.720:FF:000084">
    <property type="entry name" value="Short-chain dehydrogenase reductase"/>
    <property type="match status" value="1"/>
</dbReference>
<dbReference type="InterPro" id="IPR036291">
    <property type="entry name" value="NAD(P)-bd_dom_sf"/>
</dbReference>
<evidence type="ECO:0000313" key="6">
    <source>
        <dbReference type="Proteomes" id="UP000777438"/>
    </source>
</evidence>
<dbReference type="PROSITE" id="PS00061">
    <property type="entry name" value="ADH_SHORT"/>
    <property type="match status" value="1"/>
</dbReference>
<proteinExistence type="inferred from homology"/>
<dbReference type="PANTHER" id="PTHR42760:SF45">
    <property type="entry name" value="SHORT CHAIN DEHYDROGENASE_REDUCTASE FAMILY PROTEIN, PUTATIVE (AFU_ORTHOLOGUE AFUA_3G09150)-RELATED"/>
    <property type="match status" value="1"/>
</dbReference>
<protein>
    <recommendedName>
        <fullName evidence="4">Ketoreductase domain-containing protein</fullName>
    </recommendedName>
</protein>
<evidence type="ECO:0000256" key="3">
    <source>
        <dbReference type="ARBA" id="ARBA00023002"/>
    </source>
</evidence>
<dbReference type="InterPro" id="IPR002347">
    <property type="entry name" value="SDR_fam"/>
</dbReference>
<dbReference type="EMBL" id="JAGPYM010000100">
    <property type="protein sequence ID" value="KAH6867506.1"/>
    <property type="molecule type" value="Genomic_DNA"/>
</dbReference>
<evidence type="ECO:0000256" key="1">
    <source>
        <dbReference type="ARBA" id="ARBA00006484"/>
    </source>
</evidence>
<organism evidence="5 6">
    <name type="scientific">Thelonectria olida</name>
    <dbReference type="NCBI Taxonomy" id="1576542"/>
    <lineage>
        <taxon>Eukaryota</taxon>
        <taxon>Fungi</taxon>
        <taxon>Dikarya</taxon>
        <taxon>Ascomycota</taxon>
        <taxon>Pezizomycotina</taxon>
        <taxon>Sordariomycetes</taxon>
        <taxon>Hypocreomycetidae</taxon>
        <taxon>Hypocreales</taxon>
        <taxon>Nectriaceae</taxon>
        <taxon>Thelonectria</taxon>
    </lineage>
</organism>
<gene>
    <name evidence="5" type="ORF">B0T10DRAFT_572258</name>
</gene>
<dbReference type="GO" id="GO:0006633">
    <property type="term" value="P:fatty acid biosynthetic process"/>
    <property type="evidence" value="ECO:0007669"/>
    <property type="project" value="TreeGrafter"/>
</dbReference>